<accession>A0AAV5X0Z5</accession>
<dbReference type="EMBL" id="BTSY01000005">
    <property type="protein sequence ID" value="GMT27116.1"/>
    <property type="molecule type" value="Genomic_DNA"/>
</dbReference>
<feature type="non-terminal residue" evidence="3">
    <location>
        <position position="1"/>
    </location>
</feature>
<dbReference type="PANTHER" id="PTHR31751:SF42">
    <property type="entry name" value="PROTEIN CBG10204"/>
    <property type="match status" value="1"/>
</dbReference>
<dbReference type="AlphaFoldDB" id="A0AAV5X0Z5"/>
<name>A0AAV5X0Z5_9BILA</name>
<sequence>DETEEEEMEEDEEEGKQNSRFSLVETQCILELFERCRLCGQRLDQSLIRISAIGSAKIVIYECLFCNKAVRWESQSRVGKGKGQVYRANHDIPVASFITGTPVPRLCDLARLIDLAIPSDRTMRRVIRDVGAESIDRVYASEEKRVRRIAVDAAGGKGLELSIDGQYDSPGFNAANCKVTAIDCHTKLALGAATIHKGEPGIDNVSIRMESEGALRVLVELIDDGIDISTRVGDQNGMVNKKLRENEKTAKIDVLIDWWHVQKPFRSAWWKAVKADAELAPVYQAFFNHLYYCHNKYPKPEDRDRALELVRSFEHHIQGKHSWSKV</sequence>
<dbReference type="PANTHER" id="PTHR31751">
    <property type="entry name" value="SI:CH211-108C17.2-RELATED-RELATED"/>
    <property type="match status" value="1"/>
</dbReference>
<dbReference type="Proteomes" id="UP001432322">
    <property type="component" value="Unassembled WGS sequence"/>
</dbReference>
<evidence type="ECO:0000313" key="4">
    <source>
        <dbReference type="Proteomes" id="UP001432322"/>
    </source>
</evidence>
<dbReference type="EMBL" id="BTSY01000090">
    <property type="protein sequence ID" value="GMT37278.1"/>
    <property type="molecule type" value="Genomic_DNA"/>
</dbReference>
<evidence type="ECO:0000313" key="1">
    <source>
        <dbReference type="EMBL" id="GMT27101.1"/>
    </source>
</evidence>
<reference evidence="3" key="1">
    <citation type="submission" date="2023-10" db="EMBL/GenBank/DDBJ databases">
        <title>Genome assembly of Pristionchus species.</title>
        <authorList>
            <person name="Yoshida K."/>
            <person name="Sommer R.J."/>
        </authorList>
    </citation>
    <scope>NUCLEOTIDE SEQUENCE</scope>
    <source>
        <strain evidence="3">RS5133</strain>
    </source>
</reference>
<protein>
    <submittedName>
        <fullName evidence="3">Uncharacterized protein</fullName>
    </submittedName>
</protein>
<feature type="non-terminal residue" evidence="3">
    <location>
        <position position="326"/>
    </location>
</feature>
<evidence type="ECO:0000313" key="3">
    <source>
        <dbReference type="EMBL" id="GMT37278.1"/>
    </source>
</evidence>
<evidence type="ECO:0000313" key="2">
    <source>
        <dbReference type="EMBL" id="GMT27116.1"/>
    </source>
</evidence>
<gene>
    <name evidence="1" type="ORF">PFISCL1PPCAC_18398</name>
    <name evidence="2" type="ORF">PFISCL1PPCAC_18413</name>
    <name evidence="3" type="ORF">PFISCL1PPCAC_28575</name>
</gene>
<dbReference type="EMBL" id="BTSY01000005">
    <property type="protein sequence ID" value="GMT27101.1"/>
    <property type="molecule type" value="Genomic_DNA"/>
</dbReference>
<comment type="caution">
    <text evidence="3">The sequence shown here is derived from an EMBL/GenBank/DDBJ whole genome shotgun (WGS) entry which is preliminary data.</text>
</comment>
<keyword evidence="4" id="KW-1185">Reference proteome</keyword>
<proteinExistence type="predicted"/>
<organism evidence="3 4">
    <name type="scientific">Pristionchus fissidentatus</name>
    <dbReference type="NCBI Taxonomy" id="1538716"/>
    <lineage>
        <taxon>Eukaryota</taxon>
        <taxon>Metazoa</taxon>
        <taxon>Ecdysozoa</taxon>
        <taxon>Nematoda</taxon>
        <taxon>Chromadorea</taxon>
        <taxon>Rhabditida</taxon>
        <taxon>Rhabditina</taxon>
        <taxon>Diplogasteromorpha</taxon>
        <taxon>Diplogasteroidea</taxon>
        <taxon>Neodiplogasteridae</taxon>
        <taxon>Pristionchus</taxon>
    </lineage>
</organism>